<evidence type="ECO:0000313" key="3">
    <source>
        <dbReference type="EMBL" id="CAE4601934.1"/>
    </source>
</evidence>
<proteinExistence type="predicted"/>
<dbReference type="CDD" id="cd01908">
    <property type="entry name" value="YafJ"/>
    <property type="match status" value="1"/>
</dbReference>
<dbReference type="AlphaFoldDB" id="A0A7S4R327"/>
<dbReference type="InterPro" id="IPR017932">
    <property type="entry name" value="GATase_2_dom"/>
</dbReference>
<accession>A0A7S4R327</accession>
<dbReference type="Gene3D" id="3.60.20.10">
    <property type="entry name" value="Glutamine Phosphoribosylpyrophosphate, subunit 1, domain 1"/>
    <property type="match status" value="1"/>
</dbReference>
<dbReference type="PANTHER" id="PTHR42824">
    <property type="entry name" value="GLUTAMINE AMIDOTRANSFERASE"/>
    <property type="match status" value="1"/>
</dbReference>
<protein>
    <recommendedName>
        <fullName evidence="2">Glutamine amidotransferase type-2 domain-containing protein</fullName>
    </recommendedName>
</protein>
<dbReference type="InterPro" id="IPR026869">
    <property type="entry name" value="EgtC-like"/>
</dbReference>
<sequence length="408" mass="45768">MDSRKLKMVRRKRMRQVRSQKMAKRSASLATLLLSSWGGGYPAAVHSLSPSSRGQRYIPRVGEIIGGRHSFFTAGSSSSTTALPCQLLGMNAAHPTSFSFSFRGFARRGGITDVHSDGWGLAFYEGRGLRTFHDSASASESVVARMVEEYPVKTVNMLAHIRYATAGEVCLENVHPFQREMWGIIWCFAHNGDVPLFKSKLKTAHAWIGDVPGERVYSPVGDTDSEAIFCALLNALKAKFETLPSLPVLHDYINKLCKEIVSANPDETILNFLLGCGRYVQFSYSWPGARPGSTVWNGLYYIVREPPFTEAHLSDMDYAVDFSEMNTDEDRVAIIATKPLTLNEEWVEIEKGELILFDQGIPHKVPEECFKIEFLGHGLDSDVMLAPKLEEDMRRYQFERSYYEGIGI</sequence>
<dbReference type="SUPFAM" id="SSF56235">
    <property type="entry name" value="N-terminal nucleophile aminohydrolases (Ntn hydrolases)"/>
    <property type="match status" value="1"/>
</dbReference>
<dbReference type="InterPro" id="IPR029055">
    <property type="entry name" value="Ntn_hydrolases_N"/>
</dbReference>
<evidence type="ECO:0000256" key="1">
    <source>
        <dbReference type="ARBA" id="ARBA00022962"/>
    </source>
</evidence>
<dbReference type="PROSITE" id="PS51278">
    <property type="entry name" value="GATASE_TYPE_2"/>
    <property type="match status" value="1"/>
</dbReference>
<dbReference type="Pfam" id="PF13230">
    <property type="entry name" value="GATase_4"/>
    <property type="match status" value="1"/>
</dbReference>
<dbReference type="PANTHER" id="PTHR42824:SF1">
    <property type="entry name" value="GLUTAMINE AMIDOTRANSFERASE YAFJ-RELATED"/>
    <property type="match status" value="1"/>
</dbReference>
<feature type="domain" description="Glutamine amidotransferase type-2" evidence="2">
    <location>
        <begin position="85"/>
        <end position="360"/>
    </location>
</feature>
<name>A0A7S4R327_9STRA</name>
<gene>
    <name evidence="3" type="ORF">DBRI00130_LOCUS12158</name>
</gene>
<dbReference type="EMBL" id="HBNS01015132">
    <property type="protein sequence ID" value="CAE4601934.1"/>
    <property type="molecule type" value="Transcribed_RNA"/>
</dbReference>
<keyword evidence="1" id="KW-0315">Glutamine amidotransferase</keyword>
<reference evidence="3" key="1">
    <citation type="submission" date="2021-01" db="EMBL/GenBank/DDBJ databases">
        <authorList>
            <person name="Corre E."/>
            <person name="Pelletier E."/>
            <person name="Niang G."/>
            <person name="Scheremetjew M."/>
            <person name="Finn R."/>
            <person name="Kale V."/>
            <person name="Holt S."/>
            <person name="Cochrane G."/>
            <person name="Meng A."/>
            <person name="Brown T."/>
            <person name="Cohen L."/>
        </authorList>
    </citation>
    <scope>NUCLEOTIDE SEQUENCE</scope>
    <source>
        <strain evidence="3">GSO104</strain>
    </source>
</reference>
<evidence type="ECO:0000259" key="2">
    <source>
        <dbReference type="PROSITE" id="PS51278"/>
    </source>
</evidence>
<organism evidence="3">
    <name type="scientific">Ditylum brightwellii</name>
    <dbReference type="NCBI Taxonomy" id="49249"/>
    <lineage>
        <taxon>Eukaryota</taxon>
        <taxon>Sar</taxon>
        <taxon>Stramenopiles</taxon>
        <taxon>Ochrophyta</taxon>
        <taxon>Bacillariophyta</taxon>
        <taxon>Mediophyceae</taxon>
        <taxon>Lithodesmiophycidae</taxon>
        <taxon>Lithodesmiales</taxon>
        <taxon>Lithodesmiaceae</taxon>
        <taxon>Ditylum</taxon>
    </lineage>
</organism>